<keyword evidence="3" id="KW-1185">Reference proteome</keyword>
<protein>
    <submittedName>
        <fullName evidence="2">Uncharacterized protein</fullName>
    </submittedName>
</protein>
<reference evidence="2 3" key="1">
    <citation type="journal article" date="2018" name="Evol. Lett.">
        <title>Horizontal gene cluster transfer increased hallucinogenic mushroom diversity.</title>
        <authorList>
            <person name="Reynolds H.T."/>
            <person name="Vijayakumar V."/>
            <person name="Gluck-Thaler E."/>
            <person name="Korotkin H.B."/>
            <person name="Matheny P.B."/>
            <person name="Slot J.C."/>
        </authorList>
    </citation>
    <scope>NUCLEOTIDE SEQUENCE [LARGE SCALE GENOMIC DNA]</scope>
    <source>
        <strain evidence="2 3">2631</strain>
    </source>
</reference>
<gene>
    <name evidence="2" type="ORF">CVT25_011957</name>
</gene>
<dbReference type="EMBL" id="NHYD01002224">
    <property type="protein sequence ID" value="PPQ87723.1"/>
    <property type="molecule type" value="Genomic_DNA"/>
</dbReference>
<dbReference type="AlphaFoldDB" id="A0A409XA77"/>
<evidence type="ECO:0000256" key="1">
    <source>
        <dbReference type="SAM" id="MobiDB-lite"/>
    </source>
</evidence>
<dbReference type="InParanoid" id="A0A409XA77"/>
<feature type="compositionally biased region" description="Polar residues" evidence="1">
    <location>
        <begin position="70"/>
        <end position="86"/>
    </location>
</feature>
<proteinExistence type="predicted"/>
<feature type="region of interest" description="Disordered" evidence="1">
    <location>
        <begin position="1"/>
        <end position="86"/>
    </location>
</feature>
<sequence>MATSEVSGSKHELPNMKGADGRDKPGGRDGTGETEQEEFRIDRKGSDSSKGNGALSDGRWENDGNEISVPGSSSKAGGREQNANLV</sequence>
<accession>A0A409XA77</accession>
<name>A0A409XA77_PSICY</name>
<evidence type="ECO:0000313" key="3">
    <source>
        <dbReference type="Proteomes" id="UP000283269"/>
    </source>
</evidence>
<dbReference type="Proteomes" id="UP000283269">
    <property type="component" value="Unassembled WGS sequence"/>
</dbReference>
<organism evidence="2 3">
    <name type="scientific">Psilocybe cyanescens</name>
    <dbReference type="NCBI Taxonomy" id="93625"/>
    <lineage>
        <taxon>Eukaryota</taxon>
        <taxon>Fungi</taxon>
        <taxon>Dikarya</taxon>
        <taxon>Basidiomycota</taxon>
        <taxon>Agaricomycotina</taxon>
        <taxon>Agaricomycetes</taxon>
        <taxon>Agaricomycetidae</taxon>
        <taxon>Agaricales</taxon>
        <taxon>Agaricineae</taxon>
        <taxon>Strophariaceae</taxon>
        <taxon>Psilocybe</taxon>
    </lineage>
</organism>
<evidence type="ECO:0000313" key="2">
    <source>
        <dbReference type="EMBL" id="PPQ87723.1"/>
    </source>
</evidence>
<feature type="compositionally biased region" description="Basic and acidic residues" evidence="1">
    <location>
        <begin position="8"/>
        <end position="47"/>
    </location>
</feature>
<comment type="caution">
    <text evidence="2">The sequence shown here is derived from an EMBL/GenBank/DDBJ whole genome shotgun (WGS) entry which is preliminary data.</text>
</comment>